<feature type="non-terminal residue" evidence="1">
    <location>
        <position position="817"/>
    </location>
</feature>
<keyword evidence="2" id="KW-1185">Reference proteome</keyword>
<dbReference type="InterPro" id="IPR006954">
    <property type="entry name" value="Mlt-10-like"/>
</dbReference>
<comment type="caution">
    <text evidence="1">The sequence shown here is derived from an EMBL/GenBank/DDBJ whole genome shotgun (WGS) entry which is preliminary data.</text>
</comment>
<sequence length="817" mass="91696">MPFFSMPAPSKVKVGPHSFDDIKLDKKGIDETQIIHQNWIFYAIKAMLGQMGKDLLPKLGRQDKLTFLRCLSRIKERTDLVAASRCLIAAKEAHEAMRKKYKTYNEYMVRKSQEDLRSSTEVELGNKAQRAYQKWNNSFRVLKSSEPRRRLRVRRVKRSPHRLIADMVQKSDAKKFEVKSMAKMPALLQEKKSPVQSIARQIMKAVRGENGTDSAPGTWTQSYQNLLRLKKQLDKQAKEPGAKVYDLRMYDLVQGRDTPSEDIWERSKQPGFLQEAYGLIARINAQGDSHNQKFLSPRFASIMPDKYGDSDKKALSPSILSFYRDDAEDQILPLPKLLEDSGLKDKDRDAMLEVVMEVSGARGMVDTAMKTMKSMHMFGLDEEFKDVTDKIQDIFKALTGSFTGRQKKEMKRRGYTFAHPEQLEKFHEAQGIKDREHGFNYDTYKRLSRKQREEALWLRVRQIARNVSHPVDEPLMKRGPNGTWLENHRRVKRGHYLGGWLHVLEPTVLAPFAFTPSIGAGILGPLVFSPGLFNPVIFNPSIASPMIMSPASPSMIWPVFAVLLAAANAADPITYQTDVTPDNAGFYGVEGAGDVASLATFTAKQTTALGAQMDCHALYVNTSGCSIDMYLGIELPADANKEKNLLLSFTRDNYAGYKTSRVRAPAVTFYFPPRCEGKVACYGQNLIKDVYLDENSMGFFMFPAGAYPSTYTAAYTWTSAAKVSIEVVWAEPGSSGNLTVKAGAETKVFTQKTANSGKVQGVGNGLEVDWCPSDDSKSGFLARYFTGYEQPQPEATTKSAMTLAGSLLIPLLTLRYF</sequence>
<reference evidence="1" key="1">
    <citation type="submission" date="2023-06" db="EMBL/GenBank/DDBJ databases">
        <authorList>
            <person name="Delattre M."/>
        </authorList>
    </citation>
    <scope>NUCLEOTIDE SEQUENCE</scope>
    <source>
        <strain evidence="1">AF72</strain>
    </source>
</reference>
<dbReference type="Proteomes" id="UP001177023">
    <property type="component" value="Unassembled WGS sequence"/>
</dbReference>
<evidence type="ECO:0000313" key="1">
    <source>
        <dbReference type="EMBL" id="CAJ0585153.1"/>
    </source>
</evidence>
<dbReference type="AlphaFoldDB" id="A0AA36G9I8"/>
<gene>
    <name evidence="1" type="ORF">MSPICULIGERA_LOCUS23184</name>
</gene>
<accession>A0AA36G9I8</accession>
<dbReference type="Pfam" id="PF04870">
    <property type="entry name" value="Moulting_cycle"/>
    <property type="match status" value="1"/>
</dbReference>
<organism evidence="1 2">
    <name type="scientific">Mesorhabditis spiculigera</name>
    <dbReference type="NCBI Taxonomy" id="96644"/>
    <lineage>
        <taxon>Eukaryota</taxon>
        <taxon>Metazoa</taxon>
        <taxon>Ecdysozoa</taxon>
        <taxon>Nematoda</taxon>
        <taxon>Chromadorea</taxon>
        <taxon>Rhabditida</taxon>
        <taxon>Rhabditina</taxon>
        <taxon>Rhabditomorpha</taxon>
        <taxon>Rhabditoidea</taxon>
        <taxon>Rhabditidae</taxon>
        <taxon>Mesorhabditinae</taxon>
        <taxon>Mesorhabditis</taxon>
    </lineage>
</organism>
<name>A0AA36G9I8_9BILA</name>
<proteinExistence type="predicted"/>
<protein>
    <submittedName>
        <fullName evidence="1">Uncharacterized protein</fullName>
    </submittedName>
</protein>
<dbReference type="EMBL" id="CATQJA010002702">
    <property type="protein sequence ID" value="CAJ0585153.1"/>
    <property type="molecule type" value="Genomic_DNA"/>
</dbReference>
<evidence type="ECO:0000313" key="2">
    <source>
        <dbReference type="Proteomes" id="UP001177023"/>
    </source>
</evidence>
<dbReference type="PANTHER" id="PTHR21523">
    <property type="match status" value="1"/>
</dbReference>
<dbReference type="PANTHER" id="PTHR21523:SF44">
    <property type="entry name" value="MLT-TEN (MLT-10) RELATED"/>
    <property type="match status" value="1"/>
</dbReference>